<dbReference type="InterPro" id="IPR000515">
    <property type="entry name" value="MetI-like"/>
</dbReference>
<evidence type="ECO:0000256" key="6">
    <source>
        <dbReference type="ARBA" id="ARBA00022989"/>
    </source>
</evidence>
<name>A0ABV6GFA3_9BACI</name>
<keyword evidence="6 8" id="KW-1133">Transmembrane helix</keyword>
<feature type="transmembrane region" description="Helical" evidence="8">
    <location>
        <begin position="21"/>
        <end position="43"/>
    </location>
</feature>
<evidence type="ECO:0000256" key="2">
    <source>
        <dbReference type="ARBA" id="ARBA00007069"/>
    </source>
</evidence>
<evidence type="ECO:0000259" key="9">
    <source>
        <dbReference type="PROSITE" id="PS50928"/>
    </source>
</evidence>
<gene>
    <name evidence="10" type="ORF">ACFFIX_12540</name>
</gene>
<evidence type="ECO:0000256" key="8">
    <source>
        <dbReference type="RuleBase" id="RU363032"/>
    </source>
</evidence>
<feature type="transmembrane region" description="Helical" evidence="8">
    <location>
        <begin position="158"/>
        <end position="179"/>
    </location>
</feature>
<dbReference type="Pfam" id="PF00528">
    <property type="entry name" value="BPD_transp_1"/>
    <property type="match status" value="1"/>
</dbReference>
<comment type="subcellular location">
    <subcellularLocation>
        <location evidence="1 8">Cell membrane</location>
        <topology evidence="1 8">Multi-pass membrane protein</topology>
    </subcellularLocation>
</comment>
<comment type="similarity">
    <text evidence="2">Belongs to the binding-protein-dependent transport system permease family. CysTW subfamily.</text>
</comment>
<comment type="caution">
    <text evidence="10">The sequence shown here is derived from an EMBL/GenBank/DDBJ whole genome shotgun (WGS) entry which is preliminary data.</text>
</comment>
<feature type="domain" description="ABC transmembrane type-1" evidence="9">
    <location>
        <begin position="75"/>
        <end position="277"/>
    </location>
</feature>
<feature type="transmembrane region" description="Helical" evidence="8">
    <location>
        <begin position="79"/>
        <end position="102"/>
    </location>
</feature>
<dbReference type="InterPro" id="IPR035906">
    <property type="entry name" value="MetI-like_sf"/>
</dbReference>
<evidence type="ECO:0000256" key="4">
    <source>
        <dbReference type="ARBA" id="ARBA00022475"/>
    </source>
</evidence>
<evidence type="ECO:0000313" key="10">
    <source>
        <dbReference type="EMBL" id="MFC0272264.1"/>
    </source>
</evidence>
<keyword evidence="3 8" id="KW-0813">Transport</keyword>
<accession>A0ABV6GFA3</accession>
<evidence type="ECO:0000256" key="7">
    <source>
        <dbReference type="ARBA" id="ARBA00023136"/>
    </source>
</evidence>
<evidence type="ECO:0000256" key="3">
    <source>
        <dbReference type="ARBA" id="ARBA00022448"/>
    </source>
</evidence>
<evidence type="ECO:0000256" key="5">
    <source>
        <dbReference type="ARBA" id="ARBA00022692"/>
    </source>
</evidence>
<dbReference type="Proteomes" id="UP001589854">
    <property type="component" value="Unassembled WGS sequence"/>
</dbReference>
<keyword evidence="7 8" id="KW-0472">Membrane</keyword>
<feature type="transmembrane region" description="Helical" evidence="8">
    <location>
        <begin position="114"/>
        <end position="131"/>
    </location>
</feature>
<dbReference type="EMBL" id="JBHLVO010000009">
    <property type="protein sequence ID" value="MFC0272264.1"/>
    <property type="molecule type" value="Genomic_DNA"/>
</dbReference>
<protein>
    <submittedName>
        <fullName evidence="10">ABC transporter permease</fullName>
    </submittedName>
</protein>
<proteinExistence type="inferred from homology"/>
<sequence length="290" mass="32667">MSKAITLTEGYVLNKKTKSALLGIGLVMPSFLTLLVLVIYPVILAVMESFQNEADAFSLENYVYIFTEPLILQNIRHTLVVTIISCVLILGISYTLAIYLNFSQSVFSKIINKLYFIPLFIPGVIAIYGFINFYRDNGWVARIIGENNMPSIIYDMNGLIMINIWFNIPFTTMLLLSALQGIPNSVIESAKDAGTSKIRLFIHFILPLSYKTMLVAVTFLFMGLIGSFTAPFLIDRNAPQMLGVSMQQHFSVYNEIGQSSALAVFMFFLCSIVGYVYIHNNMKKSKKDMF</sequence>
<dbReference type="CDD" id="cd06261">
    <property type="entry name" value="TM_PBP2"/>
    <property type="match status" value="1"/>
</dbReference>
<dbReference type="RefSeq" id="WP_378934406.1">
    <property type="nucleotide sequence ID" value="NZ_JBHLVO010000009.1"/>
</dbReference>
<keyword evidence="5 8" id="KW-0812">Transmembrane</keyword>
<dbReference type="SUPFAM" id="SSF161098">
    <property type="entry name" value="MetI-like"/>
    <property type="match status" value="1"/>
</dbReference>
<feature type="transmembrane region" description="Helical" evidence="8">
    <location>
        <begin position="200"/>
        <end position="225"/>
    </location>
</feature>
<keyword evidence="11" id="KW-1185">Reference proteome</keyword>
<evidence type="ECO:0000313" key="11">
    <source>
        <dbReference type="Proteomes" id="UP001589854"/>
    </source>
</evidence>
<dbReference type="PANTHER" id="PTHR42929:SF1">
    <property type="entry name" value="INNER MEMBRANE ABC TRANSPORTER PERMEASE PROTEIN YDCU-RELATED"/>
    <property type="match status" value="1"/>
</dbReference>
<evidence type="ECO:0000256" key="1">
    <source>
        <dbReference type="ARBA" id="ARBA00004651"/>
    </source>
</evidence>
<reference evidence="10 11" key="1">
    <citation type="submission" date="2024-09" db="EMBL/GenBank/DDBJ databases">
        <authorList>
            <person name="Sun Q."/>
            <person name="Mori K."/>
        </authorList>
    </citation>
    <scope>NUCLEOTIDE SEQUENCE [LARGE SCALE GENOMIC DNA]</scope>
    <source>
        <strain evidence="10 11">CCM 7228</strain>
    </source>
</reference>
<keyword evidence="4" id="KW-1003">Cell membrane</keyword>
<organism evidence="10 11">
    <name type="scientific">Metabacillus herbersteinensis</name>
    <dbReference type="NCBI Taxonomy" id="283816"/>
    <lineage>
        <taxon>Bacteria</taxon>
        <taxon>Bacillati</taxon>
        <taxon>Bacillota</taxon>
        <taxon>Bacilli</taxon>
        <taxon>Bacillales</taxon>
        <taxon>Bacillaceae</taxon>
        <taxon>Metabacillus</taxon>
    </lineage>
</organism>
<dbReference type="PROSITE" id="PS50928">
    <property type="entry name" value="ABC_TM1"/>
    <property type="match status" value="1"/>
</dbReference>
<dbReference type="PANTHER" id="PTHR42929">
    <property type="entry name" value="INNER MEMBRANE ABC TRANSPORTER PERMEASE PROTEIN YDCU-RELATED-RELATED"/>
    <property type="match status" value="1"/>
</dbReference>
<feature type="transmembrane region" description="Helical" evidence="8">
    <location>
        <begin position="256"/>
        <end position="278"/>
    </location>
</feature>
<dbReference type="Gene3D" id="1.10.3720.10">
    <property type="entry name" value="MetI-like"/>
    <property type="match status" value="1"/>
</dbReference>